<evidence type="ECO:0000313" key="2">
    <source>
        <dbReference type="Proteomes" id="UP001556367"/>
    </source>
</evidence>
<dbReference type="Proteomes" id="UP001556367">
    <property type="component" value="Unassembled WGS sequence"/>
</dbReference>
<accession>A0ABR3JFL9</accession>
<sequence>MAPETKNNVMPINGDTQWPGHADLEVGKCLSSGMKLCHSPEIDFAAELAPVAKLYKYQHLLRDCRHDHSVVQGYQVSPADYSLKYRTSFPVDNQGIGIQLSTLISGNFDDSELYSSKSSVMAESMGTLKVVCSVGLISLPEFPYGLPSAEYTLPARCPHGSVTFGRVITWAAQCVVQHTLKTTGLPDFSFLNTLRLMKMLLDIPRGDSSYITVYPVLTRCSPGRVRG</sequence>
<name>A0ABR3JFL9_9AGAR</name>
<organism evidence="1 2">
    <name type="scientific">Hohenbuehelia grisea</name>
    <dbReference type="NCBI Taxonomy" id="104357"/>
    <lineage>
        <taxon>Eukaryota</taxon>
        <taxon>Fungi</taxon>
        <taxon>Dikarya</taxon>
        <taxon>Basidiomycota</taxon>
        <taxon>Agaricomycotina</taxon>
        <taxon>Agaricomycetes</taxon>
        <taxon>Agaricomycetidae</taxon>
        <taxon>Agaricales</taxon>
        <taxon>Pleurotineae</taxon>
        <taxon>Pleurotaceae</taxon>
        <taxon>Hohenbuehelia</taxon>
    </lineage>
</organism>
<reference evidence="2" key="1">
    <citation type="submission" date="2024-06" db="EMBL/GenBank/DDBJ databases">
        <title>Multi-omics analyses provide insights into the biosynthesis of the anticancer antibiotic pleurotin in Hohenbuehelia grisea.</title>
        <authorList>
            <person name="Weaver J.A."/>
            <person name="Alberti F."/>
        </authorList>
    </citation>
    <scope>NUCLEOTIDE SEQUENCE [LARGE SCALE GENOMIC DNA]</scope>
    <source>
        <strain evidence="2">T-177</strain>
    </source>
</reference>
<comment type="caution">
    <text evidence="1">The sequence shown here is derived from an EMBL/GenBank/DDBJ whole genome shotgun (WGS) entry which is preliminary data.</text>
</comment>
<proteinExistence type="predicted"/>
<evidence type="ECO:0000313" key="1">
    <source>
        <dbReference type="EMBL" id="KAL0954307.1"/>
    </source>
</evidence>
<gene>
    <name evidence="1" type="ORF">HGRIS_003306</name>
</gene>
<dbReference type="EMBL" id="JASNQZ010000007">
    <property type="protein sequence ID" value="KAL0954307.1"/>
    <property type="molecule type" value="Genomic_DNA"/>
</dbReference>
<keyword evidence="2" id="KW-1185">Reference proteome</keyword>
<protein>
    <submittedName>
        <fullName evidence="1">Uncharacterized protein</fullName>
    </submittedName>
</protein>